<reference evidence="2" key="1">
    <citation type="submission" date="2023-07" db="EMBL/GenBank/DDBJ databases">
        <authorList>
            <person name="Stuckert A."/>
        </authorList>
    </citation>
    <scope>NUCLEOTIDE SEQUENCE</scope>
</reference>
<proteinExistence type="predicted"/>
<dbReference type="InterPro" id="IPR008967">
    <property type="entry name" value="p53-like_TF_DNA-bd_sf"/>
</dbReference>
<protein>
    <recommendedName>
        <fullName evidence="1">RHD domain-containing protein</fullName>
    </recommendedName>
</protein>
<dbReference type="InterPro" id="IPR011539">
    <property type="entry name" value="RHD_DNA_bind_dom"/>
</dbReference>
<dbReference type="PANTHER" id="PTHR24169">
    <property type="entry name" value="NUCLEAR FACTOR NF-KAPPA-B PROTEIN"/>
    <property type="match status" value="1"/>
</dbReference>
<keyword evidence="3" id="KW-1185">Reference proteome</keyword>
<dbReference type="PROSITE" id="PS50254">
    <property type="entry name" value="REL_2"/>
    <property type="match status" value="1"/>
</dbReference>
<dbReference type="InterPro" id="IPR030492">
    <property type="entry name" value="RHD_CS"/>
</dbReference>
<dbReference type="InterPro" id="IPR000451">
    <property type="entry name" value="NFkB/Dor"/>
</dbReference>
<dbReference type="PROSITE" id="PS01204">
    <property type="entry name" value="REL_1"/>
    <property type="match status" value="1"/>
</dbReference>
<dbReference type="InterPro" id="IPR037059">
    <property type="entry name" value="RHD_DNA_bind_dom_sf"/>
</dbReference>
<dbReference type="Pfam" id="PF00554">
    <property type="entry name" value="RHD_DNA_bind"/>
    <property type="match status" value="1"/>
</dbReference>
<organism evidence="2 3">
    <name type="scientific">Ranitomeya imitator</name>
    <name type="common">mimic poison frog</name>
    <dbReference type="NCBI Taxonomy" id="111125"/>
    <lineage>
        <taxon>Eukaryota</taxon>
        <taxon>Metazoa</taxon>
        <taxon>Chordata</taxon>
        <taxon>Craniata</taxon>
        <taxon>Vertebrata</taxon>
        <taxon>Euteleostomi</taxon>
        <taxon>Amphibia</taxon>
        <taxon>Batrachia</taxon>
        <taxon>Anura</taxon>
        <taxon>Neobatrachia</taxon>
        <taxon>Hyloidea</taxon>
        <taxon>Dendrobatidae</taxon>
        <taxon>Dendrobatinae</taxon>
        <taxon>Ranitomeya</taxon>
    </lineage>
</organism>
<dbReference type="PANTHER" id="PTHR24169:SF18">
    <property type="entry name" value="TRANSCRIPTION FACTOR RELB"/>
    <property type="match status" value="1"/>
</dbReference>
<comment type="caution">
    <text evidence="2">The sequence shown here is derived from an EMBL/GenBank/DDBJ whole genome shotgun (WGS) entry which is preliminary data.</text>
</comment>
<evidence type="ECO:0000259" key="1">
    <source>
        <dbReference type="PROSITE" id="PS50254"/>
    </source>
</evidence>
<evidence type="ECO:0000313" key="3">
    <source>
        <dbReference type="Proteomes" id="UP001176940"/>
    </source>
</evidence>
<dbReference type="SUPFAM" id="SSF49417">
    <property type="entry name" value="p53-like transcription factors"/>
    <property type="match status" value="1"/>
</dbReference>
<feature type="non-terminal residue" evidence="2">
    <location>
        <position position="86"/>
    </location>
</feature>
<gene>
    <name evidence="2" type="ORF">RIMI_LOCUS5910527</name>
</gene>
<dbReference type="Proteomes" id="UP001176940">
    <property type="component" value="Unassembled WGS sequence"/>
</dbReference>
<sequence length="86" mass="9887">MRFRYQCEGRSAGSILGESSTENTKTVPAIAHFKLRRNSWRRKVKVCLVLERSPVSIHPQRLVGKDCRDGICEFLRCILTNDKPII</sequence>
<dbReference type="Gene3D" id="2.60.40.340">
    <property type="entry name" value="Rel homology domain (RHD), DNA-binding domain"/>
    <property type="match status" value="1"/>
</dbReference>
<dbReference type="EMBL" id="CAUEEQ010010377">
    <property type="protein sequence ID" value="CAJ0934380.1"/>
    <property type="molecule type" value="Genomic_DNA"/>
</dbReference>
<feature type="domain" description="RHD" evidence="1">
    <location>
        <begin position="1"/>
        <end position="73"/>
    </location>
</feature>
<evidence type="ECO:0000313" key="2">
    <source>
        <dbReference type="EMBL" id="CAJ0934380.1"/>
    </source>
</evidence>
<accession>A0ABN9LAP0</accession>
<name>A0ABN9LAP0_9NEOB</name>